<dbReference type="GeneID" id="5231893"/>
<name>A5E3E5_LODEL</name>
<evidence type="ECO:0000313" key="3">
    <source>
        <dbReference type="Proteomes" id="UP000001996"/>
    </source>
</evidence>
<protein>
    <submittedName>
        <fullName evidence="2">Uncharacterized protein</fullName>
    </submittedName>
</protein>
<evidence type="ECO:0000313" key="2">
    <source>
        <dbReference type="EMBL" id="EDK45953.1"/>
    </source>
</evidence>
<feature type="compositionally biased region" description="Polar residues" evidence="1">
    <location>
        <begin position="233"/>
        <end position="244"/>
    </location>
</feature>
<evidence type="ECO:0000256" key="1">
    <source>
        <dbReference type="SAM" id="MobiDB-lite"/>
    </source>
</evidence>
<keyword evidence="3" id="KW-1185">Reference proteome</keyword>
<reference evidence="2 3" key="1">
    <citation type="journal article" date="2009" name="Nature">
        <title>Evolution of pathogenicity and sexual reproduction in eight Candida genomes.</title>
        <authorList>
            <person name="Butler G."/>
            <person name="Rasmussen M.D."/>
            <person name="Lin M.F."/>
            <person name="Santos M.A."/>
            <person name="Sakthikumar S."/>
            <person name="Munro C.A."/>
            <person name="Rheinbay E."/>
            <person name="Grabherr M."/>
            <person name="Forche A."/>
            <person name="Reedy J.L."/>
            <person name="Agrafioti I."/>
            <person name="Arnaud M.B."/>
            <person name="Bates S."/>
            <person name="Brown A.J."/>
            <person name="Brunke S."/>
            <person name="Costanzo M.C."/>
            <person name="Fitzpatrick D.A."/>
            <person name="de Groot P.W."/>
            <person name="Harris D."/>
            <person name="Hoyer L.L."/>
            <person name="Hube B."/>
            <person name="Klis F.M."/>
            <person name="Kodira C."/>
            <person name="Lennard N."/>
            <person name="Logue M.E."/>
            <person name="Martin R."/>
            <person name="Neiman A.M."/>
            <person name="Nikolaou E."/>
            <person name="Quail M.A."/>
            <person name="Quinn J."/>
            <person name="Santos M.C."/>
            <person name="Schmitzberger F.F."/>
            <person name="Sherlock G."/>
            <person name="Shah P."/>
            <person name="Silverstein K.A."/>
            <person name="Skrzypek M.S."/>
            <person name="Soll D."/>
            <person name="Staggs R."/>
            <person name="Stansfield I."/>
            <person name="Stumpf M.P."/>
            <person name="Sudbery P.E."/>
            <person name="Srikantha T."/>
            <person name="Zeng Q."/>
            <person name="Berman J."/>
            <person name="Berriman M."/>
            <person name="Heitman J."/>
            <person name="Gow N.A."/>
            <person name="Lorenz M.C."/>
            <person name="Birren B.W."/>
            <person name="Kellis M."/>
            <person name="Cuomo C.A."/>
        </authorList>
    </citation>
    <scope>NUCLEOTIDE SEQUENCE [LARGE SCALE GENOMIC DNA]</scope>
    <source>
        <strain evidence="3">ATCC 11503 / BCRC 21390 / CBS 2605 / JCM 1781 / NBRC 1676 / NRRL YB-4239</strain>
    </source>
</reference>
<dbReference type="OMA" id="KHINHTE"/>
<dbReference type="VEuPathDB" id="FungiDB:LELG_04132"/>
<dbReference type="AlphaFoldDB" id="A5E3E5"/>
<proteinExistence type="predicted"/>
<feature type="region of interest" description="Disordered" evidence="1">
    <location>
        <begin position="233"/>
        <end position="252"/>
    </location>
</feature>
<dbReference type="InParanoid" id="A5E3E5"/>
<dbReference type="HOGENOM" id="CLU_1102968_0_0_1"/>
<dbReference type="KEGG" id="lel:PVL30_004947"/>
<gene>
    <name evidence="2" type="ORF">LELG_04132</name>
</gene>
<organism evidence="2 3">
    <name type="scientific">Lodderomyces elongisporus (strain ATCC 11503 / CBS 2605 / JCM 1781 / NBRC 1676 / NRRL YB-4239)</name>
    <name type="common">Yeast</name>
    <name type="synonym">Saccharomyces elongisporus</name>
    <dbReference type="NCBI Taxonomy" id="379508"/>
    <lineage>
        <taxon>Eukaryota</taxon>
        <taxon>Fungi</taxon>
        <taxon>Dikarya</taxon>
        <taxon>Ascomycota</taxon>
        <taxon>Saccharomycotina</taxon>
        <taxon>Pichiomycetes</taxon>
        <taxon>Debaryomycetaceae</taxon>
        <taxon>Candida/Lodderomyces clade</taxon>
        <taxon>Lodderomyces</taxon>
    </lineage>
</organism>
<sequence>MSSKRATVETDDTDYSSDTDHFIAHLRDSKKSCRSRGCKHSCTKEVNDSPEDNIIKSASILELESITLKQLLEETKTLLKEFPKEDVSSFATKIQNLKTRMDNVTTTINDSFYCNDTKGENEKKYATVMEEIEKVKDNTMVLSKSTTLASEELEKTLKTVKATQSSIRSINAKQKNMQNMINDQRNLYNQLIIKQDCLEKSISDVQLFLQLMLPRLIKVENAVFNLQTGDIQGEGSQDGENYSQIKKKRKLD</sequence>
<dbReference type="Proteomes" id="UP000001996">
    <property type="component" value="Unassembled WGS sequence"/>
</dbReference>
<accession>A5E3E5</accession>
<dbReference type="EMBL" id="CH981528">
    <property type="protein sequence ID" value="EDK45953.1"/>
    <property type="molecule type" value="Genomic_DNA"/>
</dbReference>